<protein>
    <recommendedName>
        <fullName evidence="4">Secreted protein</fullName>
    </recommendedName>
</protein>
<comment type="caution">
    <text evidence="2">The sequence shown here is derived from an EMBL/GenBank/DDBJ whole genome shotgun (WGS) entry which is preliminary data.</text>
</comment>
<evidence type="ECO:0000313" key="3">
    <source>
        <dbReference type="Proteomes" id="UP001175227"/>
    </source>
</evidence>
<evidence type="ECO:0000313" key="2">
    <source>
        <dbReference type="EMBL" id="KAK0459435.1"/>
    </source>
</evidence>
<evidence type="ECO:0000256" key="1">
    <source>
        <dbReference type="SAM" id="SignalP"/>
    </source>
</evidence>
<accession>A0AA39KGD3</accession>
<reference evidence="2" key="1">
    <citation type="submission" date="2023-06" db="EMBL/GenBank/DDBJ databases">
        <authorList>
            <consortium name="Lawrence Berkeley National Laboratory"/>
            <person name="Ahrendt S."/>
            <person name="Sahu N."/>
            <person name="Indic B."/>
            <person name="Wong-Bajracharya J."/>
            <person name="Merenyi Z."/>
            <person name="Ke H.-M."/>
            <person name="Monk M."/>
            <person name="Kocsube S."/>
            <person name="Drula E."/>
            <person name="Lipzen A."/>
            <person name="Balint B."/>
            <person name="Henrissat B."/>
            <person name="Andreopoulos B."/>
            <person name="Martin F.M."/>
            <person name="Harder C.B."/>
            <person name="Rigling D."/>
            <person name="Ford K.L."/>
            <person name="Foster G.D."/>
            <person name="Pangilinan J."/>
            <person name="Papanicolaou A."/>
            <person name="Barry K."/>
            <person name="LaButti K."/>
            <person name="Viragh M."/>
            <person name="Koriabine M."/>
            <person name="Yan M."/>
            <person name="Riley R."/>
            <person name="Champramary S."/>
            <person name="Plett K.L."/>
            <person name="Tsai I.J."/>
            <person name="Slot J."/>
            <person name="Sipos G."/>
            <person name="Plett J."/>
            <person name="Nagy L.G."/>
            <person name="Grigoriev I.V."/>
        </authorList>
    </citation>
    <scope>NUCLEOTIDE SEQUENCE</scope>
    <source>
        <strain evidence="2">ICMP 16352</strain>
    </source>
</reference>
<proteinExistence type="predicted"/>
<dbReference type="Proteomes" id="UP001175227">
    <property type="component" value="Unassembled WGS sequence"/>
</dbReference>
<evidence type="ECO:0008006" key="4">
    <source>
        <dbReference type="Google" id="ProtNLM"/>
    </source>
</evidence>
<dbReference type="AlphaFoldDB" id="A0AA39KGD3"/>
<feature type="chain" id="PRO_5041207389" description="Secreted protein" evidence="1">
    <location>
        <begin position="29"/>
        <end position="157"/>
    </location>
</feature>
<dbReference type="EMBL" id="JAUEPR010000239">
    <property type="protein sequence ID" value="KAK0459435.1"/>
    <property type="molecule type" value="Genomic_DNA"/>
</dbReference>
<name>A0AA39KGD3_9AGAR</name>
<sequence length="157" mass="17914">MPHCFSKWCAAMLHCCSVLMFCSVLCMSQFCCSYYPLSLWMAACLTRCLHFVGFVPSEACLSAAASFLVTSVLQHCVSSVLAFGFGRPRSAIALLVRAYEYMFNTTFYTKPSRVANPEMYATVRSKRYRPRRMACHVRSMDLAGTLRQYVHTHLRFK</sequence>
<feature type="signal peptide" evidence="1">
    <location>
        <begin position="1"/>
        <end position="28"/>
    </location>
</feature>
<organism evidence="2 3">
    <name type="scientific">Armillaria novae-zelandiae</name>
    <dbReference type="NCBI Taxonomy" id="153914"/>
    <lineage>
        <taxon>Eukaryota</taxon>
        <taxon>Fungi</taxon>
        <taxon>Dikarya</taxon>
        <taxon>Basidiomycota</taxon>
        <taxon>Agaricomycotina</taxon>
        <taxon>Agaricomycetes</taxon>
        <taxon>Agaricomycetidae</taxon>
        <taxon>Agaricales</taxon>
        <taxon>Marasmiineae</taxon>
        <taxon>Physalacriaceae</taxon>
        <taxon>Armillaria</taxon>
    </lineage>
</organism>
<keyword evidence="1" id="KW-0732">Signal</keyword>
<keyword evidence="3" id="KW-1185">Reference proteome</keyword>
<gene>
    <name evidence="2" type="ORF">IW261DRAFT_496935</name>
</gene>